<dbReference type="GO" id="GO:0016301">
    <property type="term" value="F:kinase activity"/>
    <property type="evidence" value="ECO:0007669"/>
    <property type="project" value="UniProtKB-KW"/>
</dbReference>
<comment type="function">
    <text evidence="7">Component of the EKC/KEOPS complex that is required for the formation of a threonylcarbamoyl group on adenosine at position 37 (t(6)A37) in tRNAs that read codons beginning with adenine. The complex is probably involved in the transfer of the threonylcarbamoyl moiety of threonylcarbamoyl-AMP (TC-AMP) to the N6 group of A37. CGI121 acts as an allosteric effector that regulates the t(6)A activity of the complex. The EKC/KEOPS complex also promotes both telomere uncapping and telomere elongation. The complex is required for efficient recruitment of transcriptional coactivators. CGI121 is not required for tRNA modification.</text>
</comment>
<comment type="similarity">
    <text evidence="2 8">Belongs to the CGI121/TPRKB family.</text>
</comment>
<comment type="caution">
    <text evidence="10">The sequence shown here is derived from an EMBL/GenBank/DDBJ whole genome shotgun (WGS) entry which is preliminary data.</text>
</comment>
<reference evidence="10 11" key="1">
    <citation type="submission" date="2016-07" db="EMBL/GenBank/DDBJ databases">
        <title>Pervasive Adenine N6-methylation of Active Genes in Fungi.</title>
        <authorList>
            <consortium name="DOE Joint Genome Institute"/>
            <person name="Mondo S.J."/>
            <person name="Dannebaum R.O."/>
            <person name="Kuo R.C."/>
            <person name="Labutti K."/>
            <person name="Haridas S."/>
            <person name="Kuo A."/>
            <person name="Salamov A."/>
            <person name="Ahrendt S.R."/>
            <person name="Lipzen A."/>
            <person name="Sullivan W."/>
            <person name="Andreopoulos W.B."/>
            <person name="Clum A."/>
            <person name="Lindquist E."/>
            <person name="Daum C."/>
            <person name="Ramamoorthy G.K."/>
            <person name="Gryganskyi A."/>
            <person name="Culley D."/>
            <person name="Magnuson J.K."/>
            <person name="James T.Y."/>
            <person name="O'Malley M.A."/>
            <person name="Stajich J.E."/>
            <person name="Spatafora J.W."/>
            <person name="Visel A."/>
            <person name="Grigoriev I.V."/>
        </authorList>
    </citation>
    <scope>NUCLEOTIDE SEQUENCE [LARGE SCALE GENOMIC DNA]</scope>
    <source>
        <strain evidence="10 11">CBS 115471</strain>
    </source>
</reference>
<sequence length="221" mass="24190">MAAVRTFFLPHYPTYPIHICMFQDVSNAAYLRSQLLEANPDFDYAFLDAAMILSASHLLSASFLALHAHLTHRSKTRTPHSELVFRLHPNPNIGEAYKRFGISDSSSTLIAVKFGKLSKREDGKGDMSGEDVGKFLGEVVQGKCVDVGEQGEEVERFRDLGRIGKVYKVGAPGNKNGNGNGNGKKRAREDADGEGDGDTEPVDKVLEMEMVILGMMTIKGS</sequence>
<keyword evidence="10" id="KW-0808">Transferase</keyword>
<organism evidence="10 11">
    <name type="scientific">Clohesyomyces aquaticus</name>
    <dbReference type="NCBI Taxonomy" id="1231657"/>
    <lineage>
        <taxon>Eukaryota</taxon>
        <taxon>Fungi</taxon>
        <taxon>Dikarya</taxon>
        <taxon>Ascomycota</taxon>
        <taxon>Pezizomycotina</taxon>
        <taxon>Dothideomycetes</taxon>
        <taxon>Pleosporomycetidae</taxon>
        <taxon>Pleosporales</taxon>
        <taxon>Lindgomycetaceae</taxon>
        <taxon>Clohesyomyces</taxon>
    </lineage>
</organism>
<evidence type="ECO:0000256" key="1">
    <source>
        <dbReference type="ARBA" id="ARBA00004123"/>
    </source>
</evidence>
<keyword evidence="6 8" id="KW-0539">Nucleus</keyword>
<dbReference type="InterPro" id="IPR036504">
    <property type="entry name" value="CGI121/TPRKB_sf"/>
</dbReference>
<dbReference type="EMBL" id="MCFA01000097">
    <property type="protein sequence ID" value="ORY08660.1"/>
    <property type="molecule type" value="Genomic_DNA"/>
</dbReference>
<dbReference type="AlphaFoldDB" id="A0A1Y1ZEG7"/>
<dbReference type="STRING" id="1231657.A0A1Y1ZEG7"/>
<evidence type="ECO:0000313" key="11">
    <source>
        <dbReference type="Proteomes" id="UP000193144"/>
    </source>
</evidence>
<proteinExistence type="inferred from homology"/>
<keyword evidence="5" id="KW-0819">tRNA processing</keyword>
<dbReference type="Gene3D" id="3.30.2380.10">
    <property type="entry name" value="CGI121/TPRKB"/>
    <property type="match status" value="1"/>
</dbReference>
<feature type="compositionally biased region" description="Acidic residues" evidence="9">
    <location>
        <begin position="191"/>
        <end position="200"/>
    </location>
</feature>
<dbReference type="OrthoDB" id="329139at2759"/>
<dbReference type="SUPFAM" id="SSF143870">
    <property type="entry name" value="PF0523-like"/>
    <property type="match status" value="1"/>
</dbReference>
<evidence type="ECO:0000256" key="6">
    <source>
        <dbReference type="ARBA" id="ARBA00023242"/>
    </source>
</evidence>
<dbReference type="Proteomes" id="UP000193144">
    <property type="component" value="Unassembled WGS sequence"/>
</dbReference>
<evidence type="ECO:0000256" key="3">
    <source>
        <dbReference type="ARBA" id="ARBA00015316"/>
    </source>
</evidence>
<accession>A0A1Y1ZEG7</accession>
<dbReference type="GO" id="GO:0000408">
    <property type="term" value="C:EKC/KEOPS complex"/>
    <property type="evidence" value="ECO:0007669"/>
    <property type="project" value="TreeGrafter"/>
</dbReference>
<name>A0A1Y1ZEG7_9PLEO</name>
<dbReference type="Pfam" id="PF08617">
    <property type="entry name" value="CGI-121"/>
    <property type="match status" value="1"/>
</dbReference>
<dbReference type="PANTHER" id="PTHR15840">
    <property type="entry name" value="CGI-121 FAMILY MEMBER"/>
    <property type="match status" value="1"/>
</dbReference>
<evidence type="ECO:0000256" key="2">
    <source>
        <dbReference type="ARBA" id="ARBA00005546"/>
    </source>
</evidence>
<comment type="subcellular location">
    <subcellularLocation>
        <location evidence="1">Nucleus</location>
    </subcellularLocation>
</comment>
<keyword evidence="11" id="KW-1185">Reference proteome</keyword>
<evidence type="ECO:0000256" key="7">
    <source>
        <dbReference type="ARBA" id="ARBA00025043"/>
    </source>
</evidence>
<dbReference type="PANTHER" id="PTHR15840:SF10">
    <property type="entry name" value="EKC_KEOPS COMPLEX SUBUNIT TPRKB"/>
    <property type="match status" value="1"/>
</dbReference>
<evidence type="ECO:0000256" key="9">
    <source>
        <dbReference type="SAM" id="MobiDB-lite"/>
    </source>
</evidence>
<dbReference type="GO" id="GO:0005829">
    <property type="term" value="C:cytosol"/>
    <property type="evidence" value="ECO:0007669"/>
    <property type="project" value="TreeGrafter"/>
</dbReference>
<protein>
    <recommendedName>
        <fullName evidence="4">EKC/KEOPS complex subunit CGI121</fullName>
    </recommendedName>
    <alternativeName>
        <fullName evidence="3">EKC/KEOPS complex subunit cgi121</fullName>
    </alternativeName>
</protein>
<dbReference type="GO" id="GO:0005634">
    <property type="term" value="C:nucleus"/>
    <property type="evidence" value="ECO:0007669"/>
    <property type="project" value="UniProtKB-SubCell"/>
</dbReference>
<dbReference type="InterPro" id="IPR013926">
    <property type="entry name" value="CGI121/TPRKB"/>
</dbReference>
<evidence type="ECO:0000256" key="8">
    <source>
        <dbReference type="RuleBase" id="RU004398"/>
    </source>
</evidence>
<feature type="region of interest" description="Disordered" evidence="9">
    <location>
        <begin position="168"/>
        <end position="203"/>
    </location>
</feature>
<evidence type="ECO:0000313" key="10">
    <source>
        <dbReference type="EMBL" id="ORY08660.1"/>
    </source>
</evidence>
<evidence type="ECO:0000256" key="4">
    <source>
        <dbReference type="ARBA" id="ARBA00016009"/>
    </source>
</evidence>
<gene>
    <name evidence="10" type="ORF">BCR34DRAFT_488425</name>
</gene>
<dbReference type="GO" id="GO:0002949">
    <property type="term" value="P:tRNA threonylcarbamoyladenosine modification"/>
    <property type="evidence" value="ECO:0007669"/>
    <property type="project" value="TreeGrafter"/>
</dbReference>
<evidence type="ECO:0000256" key="5">
    <source>
        <dbReference type="ARBA" id="ARBA00022694"/>
    </source>
</evidence>
<keyword evidence="10" id="KW-0418">Kinase</keyword>